<dbReference type="STRING" id="1802668.A2831_00520"/>
<feature type="transmembrane region" description="Helical" evidence="1">
    <location>
        <begin position="37"/>
        <end position="56"/>
    </location>
</feature>
<dbReference type="InterPro" id="IPR037185">
    <property type="entry name" value="EmrE-like"/>
</dbReference>
<evidence type="ECO:0000313" key="4">
    <source>
        <dbReference type="Proteomes" id="UP000177507"/>
    </source>
</evidence>
<feature type="transmembrane region" description="Helical" evidence="1">
    <location>
        <begin position="199"/>
        <end position="219"/>
    </location>
</feature>
<evidence type="ECO:0000313" key="3">
    <source>
        <dbReference type="EMBL" id="OGN05654.1"/>
    </source>
</evidence>
<comment type="caution">
    <text evidence="3">The sequence shown here is derived from an EMBL/GenBank/DDBJ whole genome shotgun (WGS) entry which is preliminary data.</text>
</comment>
<feature type="transmembrane region" description="Helical" evidence="1">
    <location>
        <begin position="124"/>
        <end position="145"/>
    </location>
</feature>
<feature type="transmembrane region" description="Helical" evidence="1">
    <location>
        <begin position="97"/>
        <end position="118"/>
    </location>
</feature>
<dbReference type="AlphaFoldDB" id="A0A1F8EXQ6"/>
<feature type="transmembrane region" description="Helical" evidence="1">
    <location>
        <begin position="261"/>
        <end position="280"/>
    </location>
</feature>
<feature type="transmembrane region" description="Helical" evidence="1">
    <location>
        <begin position="231"/>
        <end position="249"/>
    </location>
</feature>
<dbReference type="Gene3D" id="1.10.3730.20">
    <property type="match status" value="1"/>
</dbReference>
<dbReference type="Proteomes" id="UP000177507">
    <property type="component" value="Unassembled WGS sequence"/>
</dbReference>
<name>A0A1F8EXQ6_9BACT</name>
<feature type="transmembrane region" description="Helical" evidence="1">
    <location>
        <begin position="175"/>
        <end position="193"/>
    </location>
</feature>
<dbReference type="EMBL" id="MGJI01000006">
    <property type="protein sequence ID" value="OGN05654.1"/>
    <property type="molecule type" value="Genomic_DNA"/>
</dbReference>
<keyword evidence="1" id="KW-0812">Transmembrane</keyword>
<gene>
    <name evidence="3" type="ORF">A2831_00520</name>
</gene>
<feature type="transmembrane region" description="Helical" evidence="1">
    <location>
        <begin position="68"/>
        <end position="85"/>
    </location>
</feature>
<sequence>MDPRALLLIAGFCVSEALYNNFIGLQSKKNPDFRNHTALFTSIIGCIAVSMLFVTSYFSGGMQLTPGWWKPVLITGGLIGFYLYAEVKAFSIGDVSLVAPIASTTPASIVVASMIILGETPSRIGWLGIYLVVMGTYIVNIQGYFEQRKKDGQALRFKDWFAPLLMLKKNMAIRYAYLCVIIATIAINYEAMAVRKANVAFATACIFGIGTILNCAVAYKKGITRSSLGSLMNRYTLVVAVCLFFSVWLPNLAFRYEIVPYVGTLKRFQILLTIVLAYFILGEKKNFRTRFVGASIMLAGLTLIVSG</sequence>
<keyword evidence="1" id="KW-1133">Transmembrane helix</keyword>
<feature type="transmembrane region" description="Helical" evidence="1">
    <location>
        <begin position="6"/>
        <end position="25"/>
    </location>
</feature>
<feature type="domain" description="EamA" evidence="2">
    <location>
        <begin position="6"/>
        <end position="140"/>
    </location>
</feature>
<proteinExistence type="predicted"/>
<keyword evidence="1" id="KW-0472">Membrane</keyword>
<organism evidence="3 4">
    <name type="scientific">Candidatus Yanofskybacteria bacterium RIFCSPHIGHO2_01_FULL_44_17</name>
    <dbReference type="NCBI Taxonomy" id="1802668"/>
    <lineage>
        <taxon>Bacteria</taxon>
        <taxon>Candidatus Yanofskyibacteriota</taxon>
    </lineage>
</organism>
<evidence type="ECO:0000259" key="2">
    <source>
        <dbReference type="Pfam" id="PF00892"/>
    </source>
</evidence>
<dbReference type="Pfam" id="PF00892">
    <property type="entry name" value="EamA"/>
    <property type="match status" value="1"/>
</dbReference>
<dbReference type="SUPFAM" id="SSF103481">
    <property type="entry name" value="Multidrug resistance efflux transporter EmrE"/>
    <property type="match status" value="1"/>
</dbReference>
<feature type="transmembrane region" description="Helical" evidence="1">
    <location>
        <begin position="287"/>
        <end position="305"/>
    </location>
</feature>
<dbReference type="GO" id="GO:0016020">
    <property type="term" value="C:membrane"/>
    <property type="evidence" value="ECO:0007669"/>
    <property type="project" value="InterPro"/>
</dbReference>
<evidence type="ECO:0000256" key="1">
    <source>
        <dbReference type="SAM" id="Phobius"/>
    </source>
</evidence>
<reference evidence="3 4" key="1">
    <citation type="journal article" date="2016" name="Nat. Commun.">
        <title>Thousands of microbial genomes shed light on interconnected biogeochemical processes in an aquifer system.</title>
        <authorList>
            <person name="Anantharaman K."/>
            <person name="Brown C.T."/>
            <person name="Hug L.A."/>
            <person name="Sharon I."/>
            <person name="Castelle C.J."/>
            <person name="Probst A.J."/>
            <person name="Thomas B.C."/>
            <person name="Singh A."/>
            <person name="Wilkins M.J."/>
            <person name="Karaoz U."/>
            <person name="Brodie E.L."/>
            <person name="Williams K.H."/>
            <person name="Hubbard S.S."/>
            <person name="Banfield J.F."/>
        </authorList>
    </citation>
    <scope>NUCLEOTIDE SEQUENCE [LARGE SCALE GENOMIC DNA]</scope>
</reference>
<protein>
    <recommendedName>
        <fullName evidence="2">EamA domain-containing protein</fullName>
    </recommendedName>
</protein>
<accession>A0A1F8EXQ6</accession>
<dbReference type="InterPro" id="IPR000620">
    <property type="entry name" value="EamA_dom"/>
</dbReference>